<organism evidence="3">
    <name type="scientific">Lygus hesperus</name>
    <name type="common">Western plant bug</name>
    <dbReference type="NCBI Taxonomy" id="30085"/>
    <lineage>
        <taxon>Eukaryota</taxon>
        <taxon>Metazoa</taxon>
        <taxon>Ecdysozoa</taxon>
        <taxon>Arthropoda</taxon>
        <taxon>Hexapoda</taxon>
        <taxon>Insecta</taxon>
        <taxon>Pterygota</taxon>
        <taxon>Neoptera</taxon>
        <taxon>Paraneoptera</taxon>
        <taxon>Hemiptera</taxon>
        <taxon>Heteroptera</taxon>
        <taxon>Panheteroptera</taxon>
        <taxon>Cimicomorpha</taxon>
        <taxon>Miridae</taxon>
        <taxon>Mirini</taxon>
        <taxon>Lygus</taxon>
    </lineage>
</organism>
<reference evidence="3" key="1">
    <citation type="journal article" date="2014" name="PLoS ONE">
        <title>Transcriptome-Based Identification of ABC Transporters in the Western Tarnished Plant Bug Lygus hesperus.</title>
        <authorList>
            <person name="Hull J.J."/>
            <person name="Chaney K."/>
            <person name="Geib S.M."/>
            <person name="Fabrick J.A."/>
            <person name="Brent C.S."/>
            <person name="Walsh D."/>
            <person name="Lavine L.C."/>
        </authorList>
    </citation>
    <scope>NUCLEOTIDE SEQUENCE</scope>
</reference>
<dbReference type="EMBL" id="GBRD01004824">
    <property type="protein sequence ID" value="JAG60997.1"/>
    <property type="molecule type" value="Transcribed_RNA"/>
</dbReference>
<dbReference type="EMBL" id="GBHO01020322">
    <property type="protein sequence ID" value="JAG23282.1"/>
    <property type="molecule type" value="Transcribed_RNA"/>
</dbReference>
<evidence type="ECO:0000313" key="3">
    <source>
        <dbReference type="EMBL" id="JAG23280.1"/>
    </source>
</evidence>
<evidence type="ECO:0000313" key="4">
    <source>
        <dbReference type="EMBL" id="JAG23282.1"/>
    </source>
</evidence>
<feature type="compositionally biased region" description="Polar residues" evidence="1">
    <location>
        <begin position="136"/>
        <end position="148"/>
    </location>
</feature>
<dbReference type="Gene3D" id="1.10.10.2010">
    <property type="match status" value="1"/>
</dbReference>
<proteinExistence type="predicted"/>
<reference evidence="3" key="2">
    <citation type="submission" date="2014-07" db="EMBL/GenBank/DDBJ databases">
        <authorList>
            <person name="Hull J."/>
        </authorList>
    </citation>
    <scope>NUCLEOTIDE SEQUENCE</scope>
</reference>
<feature type="region of interest" description="Disordered" evidence="1">
    <location>
        <begin position="128"/>
        <end position="171"/>
    </location>
</feature>
<feature type="domain" description="NVL2 nucleolin binding" evidence="2">
    <location>
        <begin position="5"/>
        <end position="71"/>
    </location>
</feature>
<feature type="region of interest" description="Disordered" evidence="1">
    <location>
        <begin position="78"/>
        <end position="111"/>
    </location>
</feature>
<name>A0A0A9Y196_LYGHE</name>
<evidence type="ECO:0000259" key="2">
    <source>
        <dbReference type="Pfam" id="PF16725"/>
    </source>
</evidence>
<protein>
    <submittedName>
        <fullName evidence="3">Nuclear valosin-containing protein-like protein</fullName>
    </submittedName>
</protein>
<evidence type="ECO:0000256" key="1">
    <source>
        <dbReference type="SAM" id="MobiDB-lite"/>
    </source>
</evidence>
<reference evidence="5" key="3">
    <citation type="submission" date="2014-09" db="EMBL/GenBank/DDBJ databases">
        <authorList>
            <person name="Magalhaes I.L.F."/>
            <person name="Oliveira U."/>
            <person name="Santos F.R."/>
            <person name="Vidigal T.H.D.A."/>
            <person name="Brescovit A.D."/>
            <person name="Santos A.J."/>
        </authorList>
    </citation>
    <scope>NUCLEOTIDE SEQUENCE</scope>
</reference>
<dbReference type="EMBL" id="GBHO01020324">
    <property type="protein sequence ID" value="JAG23280.1"/>
    <property type="molecule type" value="Transcribed_RNA"/>
</dbReference>
<gene>
    <name evidence="3" type="primary">Nvl_2</name>
    <name evidence="4" type="synonym">Nvl_3</name>
    <name evidence="3" type="ORF">CM83_94743</name>
    <name evidence="4" type="ORF">CM83_94747</name>
</gene>
<evidence type="ECO:0000313" key="5">
    <source>
        <dbReference type="EMBL" id="JAG60996.1"/>
    </source>
</evidence>
<dbReference type="Pfam" id="PF16725">
    <property type="entry name" value="Nucleolin_bd"/>
    <property type="match status" value="1"/>
</dbReference>
<sequence length="203" mass="23096">MSDKKKKLPYFSDVLLYKRVDKYLEDNIDKQMIDKDAMVDELRNTYKEYQRRNRGAFRGAVFKAYQMINQNVLEVTQDRSNDGSDVEALDDQASPEICRPENEGHPPGPTAAAQQMMLTYLHGLKSMASPAGARSSKPSNNEAINISSDEGDDEPQPKRPAPAPTPFTYHRSMPLKSLQKYPIIYHQWSRLHKAKGAFQRCSS</sequence>
<dbReference type="InterPro" id="IPR038100">
    <property type="entry name" value="NLV2_N_sf"/>
</dbReference>
<dbReference type="AlphaFoldDB" id="A0A0A9Y196"/>
<dbReference type="InterPro" id="IPR031996">
    <property type="entry name" value="NVL2_nucleolin-bd"/>
</dbReference>
<dbReference type="EMBL" id="GBRD01004825">
    <property type="protein sequence ID" value="JAG60996.1"/>
    <property type="molecule type" value="Transcribed_RNA"/>
</dbReference>
<accession>A0A0A9Y196</accession>